<reference evidence="1" key="1">
    <citation type="submission" date="2023-08" db="EMBL/GenBank/DDBJ databases">
        <title>A de novo genome assembly of Solanum verrucosum Schlechtendal, a Mexican diploid species geographically isolated from the other diploid A-genome species in potato relatives.</title>
        <authorList>
            <person name="Hosaka K."/>
        </authorList>
    </citation>
    <scope>NUCLEOTIDE SEQUENCE</scope>
    <source>
        <tissue evidence="1">Young leaves</tissue>
    </source>
</reference>
<evidence type="ECO:0000313" key="1">
    <source>
        <dbReference type="EMBL" id="WMV08322.1"/>
    </source>
</evidence>
<name>A0AAF0PP33_SOLVR</name>
<evidence type="ECO:0000313" key="2">
    <source>
        <dbReference type="Proteomes" id="UP001234989"/>
    </source>
</evidence>
<organism evidence="1 2">
    <name type="scientific">Solanum verrucosum</name>
    <dbReference type="NCBI Taxonomy" id="315347"/>
    <lineage>
        <taxon>Eukaryota</taxon>
        <taxon>Viridiplantae</taxon>
        <taxon>Streptophyta</taxon>
        <taxon>Embryophyta</taxon>
        <taxon>Tracheophyta</taxon>
        <taxon>Spermatophyta</taxon>
        <taxon>Magnoliopsida</taxon>
        <taxon>eudicotyledons</taxon>
        <taxon>Gunneridae</taxon>
        <taxon>Pentapetalae</taxon>
        <taxon>asterids</taxon>
        <taxon>lamiids</taxon>
        <taxon>Solanales</taxon>
        <taxon>Solanaceae</taxon>
        <taxon>Solanoideae</taxon>
        <taxon>Solaneae</taxon>
        <taxon>Solanum</taxon>
    </lineage>
</organism>
<sequence>MRGGVGMRCGVVRMGTTGQGMGNEACCYCYLHLDVNSAVFVVQVVLQEQVSCYGVCGRKDAAVPRSVTKGFGVSSLSKLCSKLALDKVKSQCWIFDSAVMCSSTTYHLAVFPLLSRQLVLCSLVNECVDHMVTVTRVVVLGTSKDCIRDFLGDSSVSFALNWSLLLVLAVGSYRAVNFFFHGGALLGHLCRGFLVQIIVSTELMRLLVVDGYMVLLKPDKYSELNPESFDSPVNFACNPSLHSFACSHWVLQSSEFLFSWRPCGDTVMDVQILKFQSLVNQHVILCLLFWSFWCLHCSLDVCSELFLLSVLAAIAQGSELFFSWSGRVFGWFALMFLLPSLL</sequence>
<protein>
    <submittedName>
        <fullName evidence="1">Uncharacterized protein</fullName>
    </submittedName>
</protein>
<dbReference type="Proteomes" id="UP001234989">
    <property type="component" value="Chromosome 1"/>
</dbReference>
<gene>
    <name evidence="1" type="ORF">MTR67_001707</name>
</gene>
<dbReference type="AlphaFoldDB" id="A0AAF0PP33"/>
<keyword evidence="2" id="KW-1185">Reference proteome</keyword>
<accession>A0AAF0PP33</accession>
<dbReference type="EMBL" id="CP133612">
    <property type="protein sequence ID" value="WMV08322.1"/>
    <property type="molecule type" value="Genomic_DNA"/>
</dbReference>
<proteinExistence type="predicted"/>